<keyword evidence="3" id="KW-1185">Reference proteome</keyword>
<evidence type="ECO:0000256" key="1">
    <source>
        <dbReference type="SAM" id="MobiDB-lite"/>
    </source>
</evidence>
<accession>A0A5E4TR97</accession>
<evidence type="ECO:0000313" key="2">
    <source>
        <dbReference type="EMBL" id="VVD89138.1"/>
    </source>
</evidence>
<dbReference type="EMBL" id="CABPSH010000002">
    <property type="protein sequence ID" value="VVD89138.1"/>
    <property type="molecule type" value="Genomic_DNA"/>
</dbReference>
<gene>
    <name evidence="2" type="ORF">PEP31012_01518</name>
</gene>
<name>A0A5E4TR97_9BURK</name>
<evidence type="ECO:0000313" key="3">
    <source>
        <dbReference type="Proteomes" id="UP000400981"/>
    </source>
</evidence>
<feature type="region of interest" description="Disordered" evidence="1">
    <location>
        <begin position="85"/>
        <end position="128"/>
    </location>
</feature>
<dbReference type="AlphaFoldDB" id="A0A5E4TR97"/>
<dbReference type="Proteomes" id="UP000400981">
    <property type="component" value="Unassembled WGS sequence"/>
</dbReference>
<dbReference type="OrthoDB" id="8943608at2"/>
<protein>
    <submittedName>
        <fullName evidence="2">Uncharacterized protein</fullName>
    </submittedName>
</protein>
<organism evidence="2 3">
    <name type="scientific">Pandoraea eparura</name>
    <dbReference type="NCBI Taxonomy" id="2508291"/>
    <lineage>
        <taxon>Bacteria</taxon>
        <taxon>Pseudomonadati</taxon>
        <taxon>Pseudomonadota</taxon>
        <taxon>Betaproteobacteria</taxon>
        <taxon>Burkholderiales</taxon>
        <taxon>Burkholderiaceae</taxon>
        <taxon>Pandoraea</taxon>
    </lineage>
</organism>
<proteinExistence type="predicted"/>
<dbReference type="RefSeq" id="WP_150588700.1">
    <property type="nucleotide sequence ID" value="NZ_CABPSH010000002.1"/>
</dbReference>
<reference evidence="2 3" key="1">
    <citation type="submission" date="2019-08" db="EMBL/GenBank/DDBJ databases">
        <authorList>
            <person name="Peeters C."/>
        </authorList>
    </citation>
    <scope>NUCLEOTIDE SEQUENCE [LARGE SCALE GENOMIC DNA]</scope>
    <source>
        <strain evidence="2 3">LMG 31012</strain>
    </source>
</reference>
<sequence>MARISASSDVIAQNSQPLVQLVAMRRRDSQGNLHALEQVANRPVAAVFPRWRPGAPPLDHGDFRDDFASSRAAGRALLSVPPQEGRAVCADATTQTDAAWEAPPPYSARDAVPGVPSSSHAPRRADAL</sequence>